<evidence type="ECO:0000313" key="2">
    <source>
        <dbReference type="EMBL" id="MST73821.1"/>
    </source>
</evidence>
<feature type="domain" description="Spore protein YkvP/CgeB glycosyl transferase-like" evidence="1">
    <location>
        <begin position="238"/>
        <end position="378"/>
    </location>
</feature>
<dbReference type="SUPFAM" id="SSF53756">
    <property type="entry name" value="UDP-Glycosyltransferase/glycogen phosphorylase"/>
    <property type="match status" value="1"/>
</dbReference>
<name>A0A6L5YQ55_9FIRM</name>
<proteinExistence type="predicted"/>
<dbReference type="Gene3D" id="3.40.50.2000">
    <property type="entry name" value="Glycogen Phosphorylase B"/>
    <property type="match status" value="1"/>
</dbReference>
<dbReference type="RefSeq" id="WP_154428345.1">
    <property type="nucleotide sequence ID" value="NZ_VUNI01000002.1"/>
</dbReference>
<reference evidence="2 3" key="1">
    <citation type="submission" date="2019-08" db="EMBL/GenBank/DDBJ databases">
        <title>In-depth cultivation of the pig gut microbiome towards novel bacterial diversity and tailored functional studies.</title>
        <authorList>
            <person name="Wylensek D."/>
            <person name="Hitch T.C.A."/>
            <person name="Clavel T."/>
        </authorList>
    </citation>
    <scope>NUCLEOTIDE SEQUENCE [LARGE SCALE GENOMIC DNA]</scope>
    <source>
        <strain evidence="2 3">MUC/MUC-530-WT-4D</strain>
    </source>
</reference>
<sequence>MRILYYTWYENSQKDMAESLVRLGYEVICCHIPFSDYEADEAFSVALENIFVEQKCDCFLSFDFFPLIAKSAERLRKIYISWVYDTPHLTVFSPSAQSDYVKLFVFDKNQYEQIKLRKKTGLFHMPLPVNVARLDELLGPMGGEIPYTEQISFVGSLYENNAYRQVQYVPEYIKGYLEGVISAQQKVYGYNFVDEILEGEKSLELKKYIKMDLDGSYQVSAAYLYSNMLNAEITARDREQLLCAAAQIGTVALYSASKFPNHGIQERGIIDYEKGMPYVFRHSRINLNITLRSITSGIPLRAMDIMGAGGFLMSNYQPELAEYFVDGQELVLFDSVQDMQWKLDYYLKHEEERRQIAKCGYEKVKRNFSYDVQLRKMINWSFKD</sequence>
<evidence type="ECO:0000313" key="3">
    <source>
        <dbReference type="Proteomes" id="UP000474024"/>
    </source>
</evidence>
<organism evidence="2 3">
    <name type="scientific">Roseburia porci</name>
    <dbReference type="NCBI Taxonomy" id="2605790"/>
    <lineage>
        <taxon>Bacteria</taxon>
        <taxon>Bacillati</taxon>
        <taxon>Bacillota</taxon>
        <taxon>Clostridia</taxon>
        <taxon>Lachnospirales</taxon>
        <taxon>Lachnospiraceae</taxon>
        <taxon>Roseburia</taxon>
    </lineage>
</organism>
<dbReference type="EMBL" id="VUNI01000002">
    <property type="protein sequence ID" value="MST73821.1"/>
    <property type="molecule type" value="Genomic_DNA"/>
</dbReference>
<gene>
    <name evidence="2" type="ORF">FYJ75_02075</name>
</gene>
<evidence type="ECO:0000259" key="1">
    <source>
        <dbReference type="Pfam" id="PF13524"/>
    </source>
</evidence>
<dbReference type="AlphaFoldDB" id="A0A6L5YQ55"/>
<comment type="caution">
    <text evidence="2">The sequence shown here is derived from an EMBL/GenBank/DDBJ whole genome shotgun (WGS) entry which is preliminary data.</text>
</comment>
<protein>
    <submittedName>
        <fullName evidence="2">Glycosyltransferase</fullName>
    </submittedName>
</protein>
<dbReference type="Proteomes" id="UP000474024">
    <property type="component" value="Unassembled WGS sequence"/>
</dbReference>
<keyword evidence="3" id="KW-1185">Reference proteome</keyword>
<dbReference type="InterPro" id="IPR055259">
    <property type="entry name" value="YkvP/CgeB_Glyco_trans-like"/>
</dbReference>
<dbReference type="Pfam" id="PF13524">
    <property type="entry name" value="Glyco_trans_1_2"/>
    <property type="match status" value="1"/>
</dbReference>
<dbReference type="GO" id="GO:0016740">
    <property type="term" value="F:transferase activity"/>
    <property type="evidence" value="ECO:0007669"/>
    <property type="project" value="UniProtKB-KW"/>
</dbReference>
<keyword evidence="2" id="KW-0808">Transferase</keyword>
<accession>A0A6L5YQ55</accession>